<proteinExistence type="predicted"/>
<dbReference type="EMBL" id="VSSQ01050408">
    <property type="protein sequence ID" value="MPN04499.1"/>
    <property type="molecule type" value="Genomic_DNA"/>
</dbReference>
<sequence length="165" mass="18721">MILHQFSQCFQRLRIVLANDDSFAGTQPGGFDHQGKGLSPDIIFCLDRIRKTLIAGRRCPVLHHEALGKILGSFQLSFCLTGSENGQSPGPEQIRNPFDQGTFRPDNRQIYPMGGGKLRHRRVLRQLQAATFGFPRNSWISRDCHYFLHQIRLSQFPGQSMFPPA</sequence>
<reference evidence="1" key="1">
    <citation type="submission" date="2019-08" db="EMBL/GenBank/DDBJ databases">
        <authorList>
            <person name="Kucharzyk K."/>
            <person name="Murdoch R.W."/>
            <person name="Higgins S."/>
            <person name="Loffler F."/>
        </authorList>
    </citation>
    <scope>NUCLEOTIDE SEQUENCE</scope>
</reference>
<gene>
    <name evidence="1" type="ORF">SDC9_151740</name>
</gene>
<organism evidence="1">
    <name type="scientific">bioreactor metagenome</name>
    <dbReference type="NCBI Taxonomy" id="1076179"/>
    <lineage>
        <taxon>unclassified sequences</taxon>
        <taxon>metagenomes</taxon>
        <taxon>ecological metagenomes</taxon>
    </lineage>
</organism>
<evidence type="ECO:0000313" key="1">
    <source>
        <dbReference type="EMBL" id="MPN04499.1"/>
    </source>
</evidence>
<accession>A0A645ETG9</accession>
<protein>
    <submittedName>
        <fullName evidence="1">Uncharacterized protein</fullName>
    </submittedName>
</protein>
<name>A0A645ETG9_9ZZZZ</name>
<dbReference type="AlphaFoldDB" id="A0A645ETG9"/>
<comment type="caution">
    <text evidence="1">The sequence shown here is derived from an EMBL/GenBank/DDBJ whole genome shotgun (WGS) entry which is preliminary data.</text>
</comment>